<keyword evidence="1" id="KW-1133">Transmembrane helix</keyword>
<reference evidence="2 3" key="2">
    <citation type="submission" date="2023-06" db="EMBL/GenBank/DDBJ databases">
        <title>Identification and characterization of horizontal gene transfer across gut microbiota members of farm animals based on homology search.</title>
        <authorList>
            <person name="Schwarzerova J."/>
            <person name="Nykrynova M."/>
            <person name="Jureckova K."/>
            <person name="Cejkova D."/>
            <person name="Rychlik I."/>
        </authorList>
    </citation>
    <scope>NUCLEOTIDE SEQUENCE [LARGE SCALE GENOMIC DNA]</scope>
    <source>
        <strain evidence="2 3">105_WCHN</strain>
    </source>
</reference>
<feature type="transmembrane region" description="Helical" evidence="1">
    <location>
        <begin position="12"/>
        <end position="31"/>
    </location>
</feature>
<keyword evidence="3" id="KW-1185">Reference proteome</keyword>
<evidence type="ECO:0000313" key="3">
    <source>
        <dbReference type="Proteomes" id="UP001529423"/>
    </source>
</evidence>
<accession>A0ABT7VPD8</accession>
<dbReference type="EMBL" id="JAUDEO010000066">
    <property type="protein sequence ID" value="MDM8334608.1"/>
    <property type="molecule type" value="Genomic_DNA"/>
</dbReference>
<keyword evidence="1" id="KW-0472">Membrane</keyword>
<feature type="transmembrane region" description="Helical" evidence="1">
    <location>
        <begin position="106"/>
        <end position="132"/>
    </location>
</feature>
<dbReference type="Proteomes" id="UP001529423">
    <property type="component" value="Unassembled WGS sequence"/>
</dbReference>
<sequence length="164" mass="18055">MDFGTNFNTTALYLLLLLAVPVVTVLGLTVINRNSKDRLASRHGSRVVVWLGGLGVIIHELSHLLMALVFGHHIDDFRLLITDGPASGGALGYVSHSWKKGNYYQFIGNVLIGTAPVYGCTAVLILLTRWLVPNIYYWGLQRCGLLVGDSHLGIVVNQHYDWGL</sequence>
<dbReference type="RefSeq" id="WP_289561259.1">
    <property type="nucleotide sequence ID" value="NZ_JAUDEO010000066.1"/>
</dbReference>
<evidence type="ECO:0008006" key="4">
    <source>
        <dbReference type="Google" id="ProtNLM"/>
    </source>
</evidence>
<organism evidence="2 3">
    <name type="scientific">Limosilactobacillus panis</name>
    <dbReference type="NCBI Taxonomy" id="47493"/>
    <lineage>
        <taxon>Bacteria</taxon>
        <taxon>Bacillati</taxon>
        <taxon>Bacillota</taxon>
        <taxon>Bacilli</taxon>
        <taxon>Lactobacillales</taxon>
        <taxon>Lactobacillaceae</taxon>
        <taxon>Limosilactobacillus</taxon>
    </lineage>
</organism>
<evidence type="ECO:0000256" key="1">
    <source>
        <dbReference type="SAM" id="Phobius"/>
    </source>
</evidence>
<reference evidence="3" key="1">
    <citation type="submission" date="2023-06" db="EMBL/GenBank/DDBJ databases">
        <title>Identification and characterization of horizontal gene transfer across gut microbiota members of farm animals based on homology search.</title>
        <authorList>
            <person name="Zeman M."/>
            <person name="Kubasova T."/>
            <person name="Jahodarova E."/>
            <person name="Nykrynova M."/>
            <person name="Rychlik I."/>
        </authorList>
    </citation>
    <scope>NUCLEOTIDE SEQUENCE [LARGE SCALE GENOMIC DNA]</scope>
    <source>
        <strain evidence="3">105_WCHN</strain>
    </source>
</reference>
<name>A0ABT7VPD8_9LACO</name>
<comment type="caution">
    <text evidence="2">The sequence shown here is derived from an EMBL/GenBank/DDBJ whole genome shotgun (WGS) entry which is preliminary data.</text>
</comment>
<protein>
    <recommendedName>
        <fullName evidence="4">Integral membrane protein</fullName>
    </recommendedName>
</protein>
<gene>
    <name evidence="2" type="ORF">QUW46_08530</name>
</gene>
<evidence type="ECO:0000313" key="2">
    <source>
        <dbReference type="EMBL" id="MDM8334608.1"/>
    </source>
</evidence>
<reference evidence="2 3" key="3">
    <citation type="submission" date="2023-06" db="EMBL/GenBank/DDBJ databases">
        <authorList>
            <person name="Zeman M."/>
            <person name="Kubasova T."/>
            <person name="Jahodarova E."/>
            <person name="Nykrynova M."/>
            <person name="Rychlik I."/>
        </authorList>
    </citation>
    <scope>NUCLEOTIDE SEQUENCE [LARGE SCALE GENOMIC DNA]</scope>
    <source>
        <strain evidence="2 3">105_WCHN</strain>
    </source>
</reference>
<feature type="transmembrane region" description="Helical" evidence="1">
    <location>
        <begin position="47"/>
        <end position="70"/>
    </location>
</feature>
<keyword evidence="1" id="KW-0812">Transmembrane</keyword>
<proteinExistence type="predicted"/>